<dbReference type="InterPro" id="IPR003819">
    <property type="entry name" value="TauD/TfdA-like"/>
</dbReference>
<gene>
    <name evidence="18" type="ORF">M408DRAFT_14041</name>
</gene>
<dbReference type="Proteomes" id="UP000054097">
    <property type="component" value="Unassembled WGS sequence"/>
</dbReference>
<reference evidence="18 19" key="1">
    <citation type="submission" date="2014-04" db="EMBL/GenBank/DDBJ databases">
        <authorList>
            <consortium name="DOE Joint Genome Institute"/>
            <person name="Kuo A."/>
            <person name="Zuccaro A."/>
            <person name="Kohler A."/>
            <person name="Nagy L.G."/>
            <person name="Floudas D."/>
            <person name="Copeland A."/>
            <person name="Barry K.W."/>
            <person name="Cichocki N."/>
            <person name="Veneault-Fourrey C."/>
            <person name="LaButti K."/>
            <person name="Lindquist E.A."/>
            <person name="Lipzen A."/>
            <person name="Lundell T."/>
            <person name="Morin E."/>
            <person name="Murat C."/>
            <person name="Sun H."/>
            <person name="Tunlid A."/>
            <person name="Henrissat B."/>
            <person name="Grigoriev I.V."/>
            <person name="Hibbett D.S."/>
            <person name="Martin F."/>
            <person name="Nordberg H.P."/>
            <person name="Cantor M.N."/>
            <person name="Hua S.X."/>
        </authorList>
    </citation>
    <scope>NUCLEOTIDE SEQUENCE [LARGE SCALE GENOMIC DNA]</scope>
    <source>
        <strain evidence="18 19">MAFF 305830</strain>
    </source>
</reference>
<evidence type="ECO:0000256" key="11">
    <source>
        <dbReference type="ARBA" id="ARBA00030363"/>
    </source>
</evidence>
<dbReference type="SUPFAM" id="SSF51197">
    <property type="entry name" value="Clavaminate synthase-like"/>
    <property type="match status" value="1"/>
</dbReference>
<keyword evidence="7" id="KW-0124">Carnitine biosynthesis</keyword>
<dbReference type="FunFam" id="3.60.130.10:FF:000001">
    <property type="entry name" value="Trimethyllysine dioxygenase, mitochondrial"/>
    <property type="match status" value="1"/>
</dbReference>
<dbReference type="HOGENOM" id="CLU_021859_2_2_1"/>
<evidence type="ECO:0000256" key="4">
    <source>
        <dbReference type="ARBA" id="ARBA00008654"/>
    </source>
</evidence>
<evidence type="ECO:0000259" key="17">
    <source>
        <dbReference type="Pfam" id="PF06155"/>
    </source>
</evidence>
<dbReference type="InterPro" id="IPR012776">
    <property type="entry name" value="Trimethyllysine_dOase"/>
</dbReference>
<dbReference type="NCBIfam" id="TIGR02410">
    <property type="entry name" value="carnitine_TMLD"/>
    <property type="match status" value="1"/>
</dbReference>
<evidence type="ECO:0000256" key="14">
    <source>
        <dbReference type="ARBA" id="ARBA00046008"/>
    </source>
</evidence>
<evidence type="ECO:0000313" key="18">
    <source>
        <dbReference type="EMBL" id="KIM33198.1"/>
    </source>
</evidence>
<feature type="domain" description="TauD/TfdA-like" evidence="16">
    <location>
        <begin position="209"/>
        <end position="452"/>
    </location>
</feature>
<comment type="cofactor">
    <cofactor evidence="2">
        <name>L-ascorbate</name>
        <dbReference type="ChEBI" id="CHEBI:38290"/>
    </cofactor>
</comment>
<sequence length="486" mass="54842">MVSFVYRQPRIANHSQPFDPPLPGRNFNATLPTSRLFTQGNSKISGYGTQSSLSICTTANRLYSTAAAHDVQATPEPLKSSIELPESNADESRVAIGWPDGTWSRFHHFWLRDHCRCPHCFHPVTKQRMLDTFALPPSLYPKTVVSKPEGLEVTWPTSPPHVSVYPWQWLRHNSYDPRTEPMSIAGQSPPPPIQEKILWGSGIVRDPPTVAYEDVMSDDLAVLKWLEKIDQFGFCFVSGVPATTENTEKLITRINFIRHTQYGGFWDFTSDLAHGDTAYTNLALPAHTDNSYFTDPCGLQVFHLLSHERGTGGQTLLVDGFYAASILKELHPESYDLLSKILVPTHSAGDEDYLYRARPLSGNPILQHDPLNKDLLVQVRYANDHRSAMRNLHPSEVIPWYEALRNWNRCLTSSDSEFWVQLNAGTVVVVDNHRVLHGRSAFSGKRRMCGAYIGLDDWRAKLDALRGRFSSAGSQIKERSVWDVAF</sequence>
<feature type="domain" description="Gamma-butyrobetaine hydroxylase-like N-terminal" evidence="17">
    <location>
        <begin position="89"/>
        <end position="171"/>
    </location>
</feature>
<dbReference type="GO" id="GO:0005739">
    <property type="term" value="C:mitochondrion"/>
    <property type="evidence" value="ECO:0007669"/>
    <property type="project" value="TreeGrafter"/>
</dbReference>
<comment type="catalytic activity">
    <reaction evidence="15">
        <text>N(6),N(6),N(6)-trimethyl-L-lysine + 2-oxoglutarate + O2 = (3S)-3-hydroxy-N(6),N(6),N(6)-trimethyl-L-lysine + succinate + CO2</text>
        <dbReference type="Rhea" id="RHEA:14181"/>
        <dbReference type="ChEBI" id="CHEBI:15379"/>
        <dbReference type="ChEBI" id="CHEBI:16526"/>
        <dbReference type="ChEBI" id="CHEBI:16810"/>
        <dbReference type="ChEBI" id="CHEBI:30031"/>
        <dbReference type="ChEBI" id="CHEBI:58100"/>
        <dbReference type="ChEBI" id="CHEBI:141499"/>
        <dbReference type="EC" id="1.14.11.8"/>
    </reaction>
</comment>
<keyword evidence="9" id="KW-0560">Oxidoreductase</keyword>
<dbReference type="EC" id="1.14.11.8" evidence="5"/>
<dbReference type="Gene3D" id="3.30.2020.30">
    <property type="match status" value="1"/>
</dbReference>
<keyword evidence="6" id="KW-0479">Metal-binding</keyword>
<dbReference type="InterPro" id="IPR042098">
    <property type="entry name" value="TauD-like_sf"/>
</dbReference>
<evidence type="ECO:0000256" key="5">
    <source>
        <dbReference type="ARBA" id="ARBA00012267"/>
    </source>
</evidence>
<name>A0A0C2X513_SERVB</name>
<comment type="cofactor">
    <cofactor evidence="1">
        <name>Fe(2+)</name>
        <dbReference type="ChEBI" id="CHEBI:29033"/>
    </cofactor>
</comment>
<evidence type="ECO:0000256" key="12">
    <source>
        <dbReference type="ARBA" id="ARBA00031778"/>
    </source>
</evidence>
<evidence type="ECO:0000256" key="10">
    <source>
        <dbReference type="ARBA" id="ARBA00023004"/>
    </source>
</evidence>
<dbReference type="AlphaFoldDB" id="A0A0C2X513"/>
<comment type="function">
    <text evidence="14">Converts trimethyllysine (TML) into hydroxytrimethyllysine (HTML).</text>
</comment>
<evidence type="ECO:0000256" key="7">
    <source>
        <dbReference type="ARBA" id="ARBA00022873"/>
    </source>
</evidence>
<evidence type="ECO:0000256" key="15">
    <source>
        <dbReference type="ARBA" id="ARBA00049334"/>
    </source>
</evidence>
<evidence type="ECO:0000256" key="1">
    <source>
        <dbReference type="ARBA" id="ARBA00001954"/>
    </source>
</evidence>
<evidence type="ECO:0000259" key="16">
    <source>
        <dbReference type="Pfam" id="PF02668"/>
    </source>
</evidence>
<comment type="similarity">
    <text evidence="4">Belongs to the gamma-BBH/TMLD family.</text>
</comment>
<evidence type="ECO:0000256" key="6">
    <source>
        <dbReference type="ARBA" id="ARBA00022723"/>
    </source>
</evidence>
<dbReference type="PANTHER" id="PTHR10696">
    <property type="entry name" value="GAMMA-BUTYROBETAINE HYDROXYLASE-RELATED"/>
    <property type="match status" value="1"/>
</dbReference>
<comment type="pathway">
    <text evidence="3">Amine and polyamine biosynthesis; carnitine biosynthesis.</text>
</comment>
<accession>A0A0C2X513</accession>
<dbReference type="FunFam" id="3.30.2020.30:FF:000002">
    <property type="entry name" value="Putative gamma-butyrobetaine dioxygenase"/>
    <property type="match status" value="1"/>
</dbReference>
<dbReference type="InterPro" id="IPR050411">
    <property type="entry name" value="AlphaKG_dependent_hydroxylases"/>
</dbReference>
<proteinExistence type="inferred from homology"/>
<dbReference type="GO" id="GO:0005506">
    <property type="term" value="F:iron ion binding"/>
    <property type="evidence" value="ECO:0007669"/>
    <property type="project" value="InterPro"/>
</dbReference>
<dbReference type="Pfam" id="PF02668">
    <property type="entry name" value="TauD"/>
    <property type="match status" value="1"/>
</dbReference>
<reference evidence="19" key="2">
    <citation type="submission" date="2015-01" db="EMBL/GenBank/DDBJ databases">
        <title>Evolutionary Origins and Diversification of the Mycorrhizal Mutualists.</title>
        <authorList>
            <consortium name="DOE Joint Genome Institute"/>
            <consortium name="Mycorrhizal Genomics Consortium"/>
            <person name="Kohler A."/>
            <person name="Kuo A."/>
            <person name="Nagy L.G."/>
            <person name="Floudas D."/>
            <person name="Copeland A."/>
            <person name="Barry K.W."/>
            <person name="Cichocki N."/>
            <person name="Veneault-Fourrey C."/>
            <person name="LaButti K."/>
            <person name="Lindquist E.A."/>
            <person name="Lipzen A."/>
            <person name="Lundell T."/>
            <person name="Morin E."/>
            <person name="Murat C."/>
            <person name="Riley R."/>
            <person name="Ohm R."/>
            <person name="Sun H."/>
            <person name="Tunlid A."/>
            <person name="Henrissat B."/>
            <person name="Grigoriev I.V."/>
            <person name="Hibbett D.S."/>
            <person name="Martin F."/>
        </authorList>
    </citation>
    <scope>NUCLEOTIDE SEQUENCE [LARGE SCALE GENOMIC DNA]</scope>
    <source>
        <strain evidence="19">MAFF 305830</strain>
    </source>
</reference>
<evidence type="ECO:0000256" key="13">
    <source>
        <dbReference type="ARBA" id="ARBA00032283"/>
    </source>
</evidence>
<evidence type="ECO:0000256" key="8">
    <source>
        <dbReference type="ARBA" id="ARBA00022964"/>
    </source>
</evidence>
<evidence type="ECO:0000256" key="3">
    <source>
        <dbReference type="ARBA" id="ARBA00005022"/>
    </source>
</evidence>
<dbReference type="OrthoDB" id="408743at2759"/>
<dbReference type="InterPro" id="IPR010376">
    <property type="entry name" value="GBBH-like_N"/>
</dbReference>
<evidence type="ECO:0000256" key="9">
    <source>
        <dbReference type="ARBA" id="ARBA00023002"/>
    </source>
</evidence>
<keyword evidence="8" id="KW-0223">Dioxygenase</keyword>
<dbReference type="EMBL" id="KN824278">
    <property type="protein sequence ID" value="KIM33198.1"/>
    <property type="molecule type" value="Genomic_DNA"/>
</dbReference>
<keyword evidence="19" id="KW-1185">Reference proteome</keyword>
<organism evidence="18 19">
    <name type="scientific">Serendipita vermifera MAFF 305830</name>
    <dbReference type="NCBI Taxonomy" id="933852"/>
    <lineage>
        <taxon>Eukaryota</taxon>
        <taxon>Fungi</taxon>
        <taxon>Dikarya</taxon>
        <taxon>Basidiomycota</taxon>
        <taxon>Agaricomycotina</taxon>
        <taxon>Agaricomycetes</taxon>
        <taxon>Sebacinales</taxon>
        <taxon>Serendipitaceae</taxon>
        <taxon>Serendipita</taxon>
    </lineage>
</organism>
<dbReference type="GO" id="GO:0045329">
    <property type="term" value="P:carnitine biosynthetic process"/>
    <property type="evidence" value="ECO:0007669"/>
    <property type="project" value="UniProtKB-UniPathway"/>
</dbReference>
<dbReference type="PANTHER" id="PTHR10696:SF51">
    <property type="entry name" value="TRIMETHYLLYSINE DIOXYGENASE, MITOCHONDRIAL"/>
    <property type="match status" value="1"/>
</dbReference>
<evidence type="ECO:0000256" key="2">
    <source>
        <dbReference type="ARBA" id="ARBA00001961"/>
    </source>
</evidence>
<dbReference type="UniPathway" id="UPA00118"/>
<keyword evidence="10" id="KW-0408">Iron</keyword>
<dbReference type="InterPro" id="IPR038492">
    <property type="entry name" value="GBBH-like_N_sf"/>
</dbReference>
<evidence type="ECO:0000313" key="19">
    <source>
        <dbReference type="Proteomes" id="UP000054097"/>
    </source>
</evidence>
<dbReference type="Gene3D" id="3.60.130.10">
    <property type="entry name" value="Clavaminate synthase-like"/>
    <property type="match status" value="1"/>
</dbReference>
<protein>
    <recommendedName>
        <fullName evidence="5">trimethyllysine dioxygenase</fullName>
        <ecNumber evidence="5">1.14.11.8</ecNumber>
    </recommendedName>
    <alternativeName>
        <fullName evidence="12">Epsilon-trimethyllysine 2-oxoglutarate dioxygenase</fullName>
    </alternativeName>
    <alternativeName>
        <fullName evidence="11">TML hydroxylase</fullName>
    </alternativeName>
    <alternativeName>
        <fullName evidence="13">TML-alpha-ketoglutarate dioxygenase</fullName>
    </alternativeName>
</protein>
<dbReference type="Pfam" id="PF06155">
    <property type="entry name" value="GBBH-like_N"/>
    <property type="match status" value="1"/>
</dbReference>
<dbReference type="CDD" id="cd00250">
    <property type="entry name" value="CAS_like"/>
    <property type="match status" value="1"/>
</dbReference>
<dbReference type="STRING" id="933852.A0A0C2X513"/>
<dbReference type="GO" id="GO:0050353">
    <property type="term" value="F:trimethyllysine dioxygenase activity"/>
    <property type="evidence" value="ECO:0007669"/>
    <property type="project" value="UniProtKB-EC"/>
</dbReference>